<proteinExistence type="predicted"/>
<feature type="region of interest" description="Disordered" evidence="4">
    <location>
        <begin position="263"/>
        <end position="292"/>
    </location>
</feature>
<dbReference type="AlphaFoldDB" id="A0A6J4J6I9"/>
<dbReference type="InterPro" id="IPR011990">
    <property type="entry name" value="TPR-like_helical_dom_sf"/>
</dbReference>
<organism evidence="5">
    <name type="scientific">uncultured Chloroflexia bacterium</name>
    <dbReference type="NCBI Taxonomy" id="1672391"/>
    <lineage>
        <taxon>Bacteria</taxon>
        <taxon>Bacillati</taxon>
        <taxon>Chloroflexota</taxon>
        <taxon>Chloroflexia</taxon>
        <taxon>environmental samples</taxon>
    </lineage>
</organism>
<keyword evidence="2 3" id="KW-0802">TPR repeat</keyword>
<dbReference type="Gene3D" id="1.25.40.10">
    <property type="entry name" value="Tetratricopeptide repeat domain"/>
    <property type="match status" value="1"/>
</dbReference>
<evidence type="ECO:0000256" key="1">
    <source>
        <dbReference type="ARBA" id="ARBA00022737"/>
    </source>
</evidence>
<dbReference type="PROSITE" id="PS50293">
    <property type="entry name" value="TPR_REGION"/>
    <property type="match status" value="1"/>
</dbReference>
<dbReference type="Pfam" id="PF07719">
    <property type="entry name" value="TPR_2"/>
    <property type="match status" value="1"/>
</dbReference>
<dbReference type="SUPFAM" id="SSF48452">
    <property type="entry name" value="TPR-like"/>
    <property type="match status" value="1"/>
</dbReference>
<dbReference type="InterPro" id="IPR019734">
    <property type="entry name" value="TPR_rpt"/>
</dbReference>
<evidence type="ECO:0000256" key="3">
    <source>
        <dbReference type="PROSITE-ProRule" id="PRU00339"/>
    </source>
</evidence>
<dbReference type="InterPro" id="IPR013105">
    <property type="entry name" value="TPR_2"/>
</dbReference>
<accession>A0A6J4J6I9</accession>
<evidence type="ECO:0000313" key="5">
    <source>
        <dbReference type="EMBL" id="CAA9270773.1"/>
    </source>
</evidence>
<dbReference type="PROSITE" id="PS50005">
    <property type="entry name" value="TPR"/>
    <property type="match status" value="1"/>
</dbReference>
<feature type="compositionally biased region" description="Acidic residues" evidence="4">
    <location>
        <begin position="268"/>
        <end position="292"/>
    </location>
</feature>
<dbReference type="SMART" id="SM00028">
    <property type="entry name" value="TPR"/>
    <property type="match status" value="1"/>
</dbReference>
<evidence type="ECO:0000256" key="4">
    <source>
        <dbReference type="SAM" id="MobiDB-lite"/>
    </source>
</evidence>
<reference evidence="5" key="1">
    <citation type="submission" date="2020-02" db="EMBL/GenBank/DDBJ databases">
        <authorList>
            <person name="Meier V. D."/>
        </authorList>
    </citation>
    <scope>NUCLEOTIDE SEQUENCE</scope>
    <source>
        <strain evidence="5">AVDCRST_MAG93</strain>
    </source>
</reference>
<keyword evidence="1" id="KW-0677">Repeat</keyword>
<evidence type="ECO:0000256" key="2">
    <source>
        <dbReference type="ARBA" id="ARBA00022803"/>
    </source>
</evidence>
<sequence>MTKQDERMRLRKRLLERAVELSTTNQWEDAIATNRQLLQLGQDAECFNRIGKAYLELGRFEESHAAYEDALRLNPSNVIARKNITRLSDLASLDGRGVREELRHYADPQLFIIETGKTALTTLTNVATRQSSLRLVSGEEVDLQYGDKTVSVVDGEGYVIGQLEPLLAQRLIELHQDGKGNRYSAAIANLDGNQIKVLIREIFQTPEHRNTVSFPGKLGGDIAHFRTYIRDLPSRYELDGDDLMEDEELSDEDPSVEVEDDFFRSGAGEEEEVRLEELEQDLNTNDEDEEEG</sequence>
<gene>
    <name evidence="5" type="ORF">AVDCRST_MAG93-2628</name>
</gene>
<protein>
    <submittedName>
        <fullName evidence="5">Uncharacterized protein</fullName>
    </submittedName>
</protein>
<dbReference type="EMBL" id="CADCTR010000897">
    <property type="protein sequence ID" value="CAA9270773.1"/>
    <property type="molecule type" value="Genomic_DNA"/>
</dbReference>
<name>A0A6J4J6I9_9CHLR</name>
<feature type="repeat" description="TPR" evidence="3">
    <location>
        <begin position="44"/>
        <end position="77"/>
    </location>
</feature>